<reference evidence="1" key="1">
    <citation type="submission" date="2021-02" db="EMBL/GenBank/DDBJ databases">
        <authorList>
            <consortium name="DOE Joint Genome Institute"/>
            <person name="Ahrendt S."/>
            <person name="Looney B.P."/>
            <person name="Miyauchi S."/>
            <person name="Morin E."/>
            <person name="Drula E."/>
            <person name="Courty P.E."/>
            <person name="Chicoki N."/>
            <person name="Fauchery L."/>
            <person name="Kohler A."/>
            <person name="Kuo A."/>
            <person name="Labutti K."/>
            <person name="Pangilinan J."/>
            <person name="Lipzen A."/>
            <person name="Riley R."/>
            <person name="Andreopoulos W."/>
            <person name="He G."/>
            <person name="Johnson J."/>
            <person name="Barry K.W."/>
            <person name="Grigoriev I.V."/>
            <person name="Nagy L."/>
            <person name="Hibbett D."/>
            <person name="Henrissat B."/>
            <person name="Matheny P.B."/>
            <person name="Labbe J."/>
            <person name="Martin F."/>
        </authorList>
    </citation>
    <scope>NUCLEOTIDE SEQUENCE</scope>
    <source>
        <strain evidence="1">FP105234-sp</strain>
    </source>
</reference>
<proteinExistence type="predicted"/>
<dbReference type="EMBL" id="MU275842">
    <property type="protein sequence ID" value="KAI0052928.1"/>
    <property type="molecule type" value="Genomic_DNA"/>
</dbReference>
<comment type="caution">
    <text evidence="1">The sequence shown here is derived from an EMBL/GenBank/DDBJ whole genome shotgun (WGS) entry which is preliminary data.</text>
</comment>
<name>A0ACB8SAU0_9AGAM</name>
<dbReference type="Proteomes" id="UP000814033">
    <property type="component" value="Unassembled WGS sequence"/>
</dbReference>
<sequence>MKDTQHGGPSNAEPTVAANGRPSSPHHSNSSPTPASPTIEAPQMGPQGGPIPTNAAGDAAVKQANGRSCKCSQPPTGKKGRNLVVFIDGTSNQFSMKNTNVVELYSRVEDDGEQLTYYNSGIGTFVKESWYSPAYWKQVISNGIDTAIAWNFKRIVLSAYQWLCENYEPGDLIIFLYGFSQGAYQVRVIAGMIEKMPLPFFASRCCLSPSSSVERRNCCQSSDAPTSLERAPHQAYTQR</sequence>
<protein>
    <submittedName>
        <fullName evidence="1">Uncharacterized protein</fullName>
    </submittedName>
</protein>
<evidence type="ECO:0000313" key="1">
    <source>
        <dbReference type="EMBL" id="KAI0052928.1"/>
    </source>
</evidence>
<organism evidence="1 2">
    <name type="scientific">Auriscalpium vulgare</name>
    <dbReference type="NCBI Taxonomy" id="40419"/>
    <lineage>
        <taxon>Eukaryota</taxon>
        <taxon>Fungi</taxon>
        <taxon>Dikarya</taxon>
        <taxon>Basidiomycota</taxon>
        <taxon>Agaricomycotina</taxon>
        <taxon>Agaricomycetes</taxon>
        <taxon>Russulales</taxon>
        <taxon>Auriscalpiaceae</taxon>
        <taxon>Auriscalpium</taxon>
    </lineage>
</organism>
<evidence type="ECO:0000313" key="2">
    <source>
        <dbReference type="Proteomes" id="UP000814033"/>
    </source>
</evidence>
<keyword evidence="2" id="KW-1185">Reference proteome</keyword>
<reference evidence="1" key="2">
    <citation type="journal article" date="2022" name="New Phytol.">
        <title>Evolutionary transition to the ectomycorrhizal habit in the genomes of a hyperdiverse lineage of mushroom-forming fungi.</title>
        <authorList>
            <person name="Looney B."/>
            <person name="Miyauchi S."/>
            <person name="Morin E."/>
            <person name="Drula E."/>
            <person name="Courty P.E."/>
            <person name="Kohler A."/>
            <person name="Kuo A."/>
            <person name="LaButti K."/>
            <person name="Pangilinan J."/>
            <person name="Lipzen A."/>
            <person name="Riley R."/>
            <person name="Andreopoulos W."/>
            <person name="He G."/>
            <person name="Johnson J."/>
            <person name="Nolan M."/>
            <person name="Tritt A."/>
            <person name="Barry K.W."/>
            <person name="Grigoriev I.V."/>
            <person name="Nagy L.G."/>
            <person name="Hibbett D."/>
            <person name="Henrissat B."/>
            <person name="Matheny P.B."/>
            <person name="Labbe J."/>
            <person name="Martin F.M."/>
        </authorList>
    </citation>
    <scope>NUCLEOTIDE SEQUENCE</scope>
    <source>
        <strain evidence="1">FP105234-sp</strain>
    </source>
</reference>
<gene>
    <name evidence="1" type="ORF">FA95DRAFT_1601303</name>
</gene>
<accession>A0ACB8SAU0</accession>